<dbReference type="eggNOG" id="KOG4294">
    <property type="taxonomic scope" value="Eukaryota"/>
</dbReference>
<feature type="region of interest" description="Disordered" evidence="13">
    <location>
        <begin position="43"/>
        <end position="74"/>
    </location>
</feature>
<dbReference type="Proteomes" id="UP000007648">
    <property type="component" value="Unassembled WGS sequence"/>
</dbReference>
<evidence type="ECO:0000256" key="8">
    <source>
        <dbReference type="ARBA" id="ARBA00023065"/>
    </source>
</evidence>
<dbReference type="Gene3D" id="1.10.287.820">
    <property type="entry name" value="Acid-sensing ion channel domain"/>
    <property type="match status" value="1"/>
</dbReference>
<keyword evidence="4" id="KW-1003">Cell membrane</keyword>
<evidence type="ECO:0000313" key="15">
    <source>
        <dbReference type="Proteomes" id="UP000007648"/>
    </source>
</evidence>
<dbReference type="PANTHER" id="PTHR11690:SF128">
    <property type="entry name" value="ACID-SENSING ION CHANNEL 2"/>
    <property type="match status" value="1"/>
</dbReference>
<dbReference type="GO" id="GO:0050915">
    <property type="term" value="P:sensory perception of sour taste"/>
    <property type="evidence" value="ECO:0007669"/>
    <property type="project" value="Ensembl"/>
</dbReference>
<dbReference type="OrthoDB" id="5874059at2759"/>
<dbReference type="PANTHER" id="PTHR11690">
    <property type="entry name" value="AMILORIDE-SENSITIVE SODIUM CHANNEL-RELATED"/>
    <property type="match status" value="1"/>
</dbReference>
<evidence type="ECO:0000256" key="7">
    <source>
        <dbReference type="ARBA" id="ARBA00023053"/>
    </source>
</evidence>
<keyword evidence="8" id="KW-0406">Ion transport</keyword>
<dbReference type="PRINTS" id="PR01078">
    <property type="entry name" value="AMINACHANNEL"/>
</dbReference>
<sequence>MSRSGGGAGLPPAAGAAAAAAAAAALSPSGRFRMAREEPGGAAAVVVGHPGGGRNDGRERGLPRSGPRRGRLPLSRAKLHGLRHMCPGRTAAGGSFQRRALWVLAFCTSLGLLLSWSSNRLLYWLSFPSHTRVHREWSRQLPFPAVTLCNNNPLRFPRLSKGDLYYAGHWLGLLLPNRTARPLVSELLRGDESRRQWFRKLADFRLFLPPRHFEGISAAFMDRLGHQLEDMLLSCKYRGELCGPHNFSSVFTKYGKCYMFNSGEDGRPLLTTVKGGTGNGLEIMLDIQQDEYLPIWGETDETTFEAGVKVQIHSQSEPPFVQELGFGVAPGFQTFVATQEQRLTYLPPPWGECRSSEMGLDFFPVYSITACRIDCETRYIVENCNCRMVHMPGDAPFCTPEQHKECAEPALGLLAEKDSNYCLCRTPCNLTRYNKELSMVKIPSKTSAKYLEKKFNRSEKYISENILVLDIFFEALNYETIEQKKAYEVAALLGDIGGQMGLFIGASILTILELFDYIYELIKEKLLDLLGKEEEEGSHDENVSTCDTMPNHSETISHTVNVPLQTTLGTLEEIAC</sequence>
<evidence type="ECO:0000256" key="2">
    <source>
        <dbReference type="ARBA" id="ARBA00022448"/>
    </source>
</evidence>
<name>G3WZG4_SARHA</name>
<evidence type="ECO:0000256" key="12">
    <source>
        <dbReference type="ARBA" id="ARBA00036239"/>
    </source>
</evidence>
<dbReference type="GO" id="GO:0160125">
    <property type="term" value="F:pH-gated sodium channel activity"/>
    <property type="evidence" value="ECO:0007669"/>
    <property type="project" value="Ensembl"/>
</dbReference>
<dbReference type="AlphaFoldDB" id="G3WZG4"/>
<dbReference type="HOGENOM" id="CLU_020415_1_1_1"/>
<evidence type="ECO:0000256" key="5">
    <source>
        <dbReference type="ARBA" id="ARBA00022692"/>
    </source>
</evidence>
<evidence type="ECO:0000256" key="1">
    <source>
        <dbReference type="ARBA" id="ARBA00004651"/>
    </source>
</evidence>
<reference evidence="14" key="2">
    <citation type="submission" date="2025-08" db="UniProtKB">
        <authorList>
            <consortium name="Ensembl"/>
        </authorList>
    </citation>
    <scope>IDENTIFICATION</scope>
</reference>
<gene>
    <name evidence="14" type="primary">ASIC2</name>
</gene>
<keyword evidence="7" id="KW-0915">Sodium</keyword>
<evidence type="ECO:0000256" key="13">
    <source>
        <dbReference type="SAM" id="MobiDB-lite"/>
    </source>
</evidence>
<keyword evidence="3" id="KW-0894">Sodium channel</keyword>
<evidence type="ECO:0000256" key="6">
    <source>
        <dbReference type="ARBA" id="ARBA00022989"/>
    </source>
</evidence>
<dbReference type="FunFam" id="1.10.287.820:FF:000001">
    <property type="entry name" value="acid-sensing ion channel 1 isoform X2"/>
    <property type="match status" value="1"/>
</dbReference>
<keyword evidence="15" id="KW-1185">Reference proteome</keyword>
<evidence type="ECO:0000256" key="9">
    <source>
        <dbReference type="ARBA" id="ARBA00023136"/>
    </source>
</evidence>
<dbReference type="InterPro" id="IPR001873">
    <property type="entry name" value="ENaC"/>
</dbReference>
<dbReference type="InParanoid" id="G3WZG4"/>
<dbReference type="STRING" id="9305.ENSSHAP00000020819"/>
<dbReference type="NCBIfam" id="TIGR00859">
    <property type="entry name" value="ENaC"/>
    <property type="match status" value="1"/>
</dbReference>
<comment type="catalytic activity">
    <reaction evidence="12">
        <text>Na(+)(in) = Na(+)(out)</text>
        <dbReference type="Rhea" id="RHEA:34963"/>
        <dbReference type="ChEBI" id="CHEBI:29101"/>
    </reaction>
</comment>
<keyword evidence="9" id="KW-0472">Membrane</keyword>
<organism evidence="14 15">
    <name type="scientific">Sarcophilus harrisii</name>
    <name type="common">Tasmanian devil</name>
    <name type="synonym">Sarcophilus laniarius</name>
    <dbReference type="NCBI Taxonomy" id="9305"/>
    <lineage>
        <taxon>Eukaryota</taxon>
        <taxon>Metazoa</taxon>
        <taxon>Chordata</taxon>
        <taxon>Craniata</taxon>
        <taxon>Vertebrata</taxon>
        <taxon>Euteleostomi</taxon>
        <taxon>Mammalia</taxon>
        <taxon>Metatheria</taxon>
        <taxon>Dasyuromorphia</taxon>
        <taxon>Dasyuridae</taxon>
        <taxon>Sarcophilus</taxon>
    </lineage>
</organism>
<keyword evidence="2" id="KW-0813">Transport</keyword>
<dbReference type="GeneTree" id="ENSGT00940000154991"/>
<dbReference type="GO" id="GO:0005886">
    <property type="term" value="C:plasma membrane"/>
    <property type="evidence" value="ECO:0007669"/>
    <property type="project" value="UniProtKB-SubCell"/>
</dbReference>
<keyword evidence="6" id="KW-1133">Transmembrane helix</keyword>
<dbReference type="Pfam" id="PF00858">
    <property type="entry name" value="ASC"/>
    <property type="match status" value="1"/>
</dbReference>
<comment type="subcellular location">
    <subcellularLocation>
        <location evidence="1">Cell membrane</location>
        <topology evidence="1">Multi-pass membrane protein</topology>
    </subcellularLocation>
</comment>
<evidence type="ECO:0000256" key="4">
    <source>
        <dbReference type="ARBA" id="ARBA00022475"/>
    </source>
</evidence>
<protein>
    <submittedName>
        <fullName evidence="14">Acid sensing ion channel subunit 2</fullName>
    </submittedName>
</protein>
<evidence type="ECO:0000256" key="3">
    <source>
        <dbReference type="ARBA" id="ARBA00022461"/>
    </source>
</evidence>
<evidence type="ECO:0000256" key="10">
    <source>
        <dbReference type="ARBA" id="ARBA00023201"/>
    </source>
</evidence>
<dbReference type="PROSITE" id="PS01206">
    <property type="entry name" value="ASC"/>
    <property type="match status" value="1"/>
</dbReference>
<accession>G3WZG4</accession>
<evidence type="ECO:0000256" key="11">
    <source>
        <dbReference type="ARBA" id="ARBA00023303"/>
    </source>
</evidence>
<keyword evidence="5" id="KW-0812">Transmembrane</keyword>
<dbReference type="InterPro" id="IPR004724">
    <property type="entry name" value="ENaC_chordates"/>
</dbReference>
<dbReference type="Gene3D" id="2.60.470.10">
    <property type="entry name" value="Acid-sensing ion channels like domains"/>
    <property type="match status" value="1"/>
</dbReference>
<keyword evidence="11" id="KW-0407">Ion channel</keyword>
<keyword evidence="10" id="KW-0739">Sodium transport</keyword>
<dbReference type="InterPro" id="IPR020903">
    <property type="entry name" value="ENaC_CS"/>
</dbReference>
<evidence type="ECO:0000313" key="14">
    <source>
        <dbReference type="Ensembl" id="ENSSHAP00000020819.2"/>
    </source>
</evidence>
<proteinExistence type="predicted"/>
<reference evidence="14 15" key="1">
    <citation type="journal article" date="2011" name="Proc. Natl. Acad. Sci. U.S.A.">
        <title>Genetic diversity and population structure of the endangered marsupial Sarcophilus harrisii (Tasmanian devil).</title>
        <authorList>
            <person name="Miller W."/>
            <person name="Hayes V.M."/>
            <person name="Ratan A."/>
            <person name="Petersen D.C."/>
            <person name="Wittekindt N.E."/>
            <person name="Miller J."/>
            <person name="Walenz B."/>
            <person name="Knight J."/>
            <person name="Qi J."/>
            <person name="Zhao F."/>
            <person name="Wang Q."/>
            <person name="Bedoya-Reina O.C."/>
            <person name="Katiyar N."/>
            <person name="Tomsho L.P."/>
            <person name="Kasson L.M."/>
            <person name="Hardie R.A."/>
            <person name="Woodbridge P."/>
            <person name="Tindall E.A."/>
            <person name="Bertelsen M.F."/>
            <person name="Dixon D."/>
            <person name="Pyecroft S."/>
            <person name="Helgen K.M."/>
            <person name="Lesk A.M."/>
            <person name="Pringle T.H."/>
            <person name="Patterson N."/>
            <person name="Zhang Y."/>
            <person name="Kreiss A."/>
            <person name="Woods G.M."/>
            <person name="Jones M.E."/>
            <person name="Schuster S.C."/>
        </authorList>
    </citation>
    <scope>NUCLEOTIDE SEQUENCE [LARGE SCALE GENOMIC DNA]</scope>
</reference>
<reference evidence="14" key="3">
    <citation type="submission" date="2025-09" db="UniProtKB">
        <authorList>
            <consortium name="Ensembl"/>
        </authorList>
    </citation>
    <scope>IDENTIFICATION</scope>
</reference>
<dbReference type="FunCoup" id="G3WZG4">
    <property type="interactions" value="475"/>
</dbReference>
<dbReference type="Ensembl" id="ENSSHAT00000020986.2">
    <property type="protein sequence ID" value="ENSSHAP00000020819.2"/>
    <property type="gene ID" value="ENSSHAG00000017657.2"/>
</dbReference>